<dbReference type="Pfam" id="PF00009">
    <property type="entry name" value="GTP_EFTU"/>
    <property type="match status" value="1"/>
</dbReference>
<sequence>DDRAARRTRRREAGFDLVAVAGYTNAGKSRLCRRLADDVDGEIGSRATGPEVSSGRDAPSEATHDDLDSTLATGDRLFETLSATTHEATMDGRRTLVTDTVGFVDDLPHDAIRSFRATIDAVREADCVLLVVDASDEPSAIRRALHTSLSAIEGTNGPVVPVLNKVDRVGVAALETVVETFETVVDELRSDDLPVADSLRPPIPTSARDGTGVGDLTAAVADALPTATATVEAPNSGETESTLSWAYDRGVIADVTYAVDGDGVTVELAGRPSVVEEATRRFGSS</sequence>
<feature type="compositionally biased region" description="Basic and acidic residues" evidence="1">
    <location>
        <begin position="58"/>
        <end position="67"/>
    </location>
</feature>
<reference evidence="3 4" key="1">
    <citation type="journal article" date="2019" name="Int. J. Syst. Evol. Microbiol.">
        <title>The Global Catalogue of Microorganisms (GCM) 10K type strain sequencing project: providing services to taxonomists for standard genome sequencing and annotation.</title>
        <authorList>
            <consortium name="The Broad Institute Genomics Platform"/>
            <consortium name="The Broad Institute Genome Sequencing Center for Infectious Disease"/>
            <person name="Wu L."/>
            <person name="Ma J."/>
        </authorList>
    </citation>
    <scope>NUCLEOTIDE SEQUENCE [LARGE SCALE GENOMIC DNA]</scope>
    <source>
        <strain evidence="3 4">CGMCC 1.3239</strain>
    </source>
</reference>
<protein>
    <submittedName>
        <fullName evidence="3">GTPase</fullName>
    </submittedName>
</protein>
<evidence type="ECO:0000313" key="3">
    <source>
        <dbReference type="EMBL" id="MFC6754585.1"/>
    </source>
</evidence>
<feature type="domain" description="Hflx-type G" evidence="2">
    <location>
        <begin position="16"/>
        <end position="228"/>
    </location>
</feature>
<dbReference type="PANTHER" id="PTHR10229">
    <property type="entry name" value="GTP-BINDING PROTEIN HFLX"/>
    <property type="match status" value="1"/>
</dbReference>
<comment type="caution">
    <text evidence="3">The sequence shown here is derived from an EMBL/GenBank/DDBJ whole genome shotgun (WGS) entry which is preliminary data.</text>
</comment>
<gene>
    <name evidence="3" type="ORF">ACFQEU_14130</name>
</gene>
<evidence type="ECO:0000259" key="2">
    <source>
        <dbReference type="PROSITE" id="PS51705"/>
    </source>
</evidence>
<dbReference type="InterPro" id="IPR030394">
    <property type="entry name" value="G_HFLX_dom"/>
</dbReference>
<dbReference type="InterPro" id="IPR016496">
    <property type="entry name" value="GTPase_HflX"/>
</dbReference>
<proteinExistence type="predicted"/>
<dbReference type="InterPro" id="IPR027417">
    <property type="entry name" value="P-loop_NTPase"/>
</dbReference>
<keyword evidence="4" id="KW-1185">Reference proteome</keyword>
<dbReference type="EMBL" id="JBHSWW010000303">
    <property type="protein sequence ID" value="MFC6754585.1"/>
    <property type="molecule type" value="Genomic_DNA"/>
</dbReference>
<organism evidence="3 4">
    <name type="scientific">Halorubrum tibetense</name>
    <dbReference type="NCBI Taxonomy" id="175631"/>
    <lineage>
        <taxon>Archaea</taxon>
        <taxon>Methanobacteriati</taxon>
        <taxon>Methanobacteriota</taxon>
        <taxon>Stenosarchaea group</taxon>
        <taxon>Halobacteria</taxon>
        <taxon>Halobacteriales</taxon>
        <taxon>Haloferacaceae</taxon>
        <taxon>Halorubrum</taxon>
    </lineage>
</organism>
<dbReference type="PROSITE" id="PS51705">
    <property type="entry name" value="G_HFLX"/>
    <property type="match status" value="1"/>
</dbReference>
<dbReference type="AlphaFoldDB" id="A0ABD5SH72"/>
<dbReference type="Proteomes" id="UP001596442">
    <property type="component" value="Unassembled WGS sequence"/>
</dbReference>
<name>A0ABD5SH72_9EURY</name>
<evidence type="ECO:0000313" key="4">
    <source>
        <dbReference type="Proteomes" id="UP001596442"/>
    </source>
</evidence>
<evidence type="ECO:0000256" key="1">
    <source>
        <dbReference type="SAM" id="MobiDB-lite"/>
    </source>
</evidence>
<dbReference type="RefSeq" id="WP_379783184.1">
    <property type="nucleotide sequence ID" value="NZ_JBHSWW010000303.1"/>
</dbReference>
<dbReference type="PANTHER" id="PTHR10229:SF8">
    <property type="entry name" value="GTPASE HFLX"/>
    <property type="match status" value="1"/>
</dbReference>
<feature type="non-terminal residue" evidence="3">
    <location>
        <position position="1"/>
    </location>
</feature>
<dbReference type="InterPro" id="IPR000795">
    <property type="entry name" value="T_Tr_GTP-bd_dom"/>
</dbReference>
<dbReference type="SUPFAM" id="SSF52540">
    <property type="entry name" value="P-loop containing nucleoside triphosphate hydrolases"/>
    <property type="match status" value="1"/>
</dbReference>
<dbReference type="Gene3D" id="3.40.50.300">
    <property type="entry name" value="P-loop containing nucleotide triphosphate hydrolases"/>
    <property type="match status" value="1"/>
</dbReference>
<feature type="region of interest" description="Disordered" evidence="1">
    <location>
        <begin position="42"/>
        <end position="68"/>
    </location>
</feature>
<accession>A0ABD5SH72</accession>